<organism evidence="3">
    <name type="scientific">Drosophila simulans</name>
    <name type="common">Fruit fly</name>
    <dbReference type="NCBI Taxonomy" id="7240"/>
    <lineage>
        <taxon>Eukaryota</taxon>
        <taxon>Metazoa</taxon>
        <taxon>Ecdysozoa</taxon>
        <taxon>Arthropoda</taxon>
        <taxon>Hexapoda</taxon>
        <taxon>Insecta</taxon>
        <taxon>Pterygota</taxon>
        <taxon>Neoptera</taxon>
        <taxon>Endopterygota</taxon>
        <taxon>Diptera</taxon>
        <taxon>Brachycera</taxon>
        <taxon>Muscomorpha</taxon>
        <taxon>Ephydroidea</taxon>
        <taxon>Drosophilidae</taxon>
        <taxon>Drosophila</taxon>
        <taxon>Sophophora</taxon>
    </lineage>
</organism>
<reference evidence="3" key="1">
    <citation type="journal article" date="2013" name="Genome Res.">
        <title>A second-generation assembly of the Drosophila simulans genome provides new insights into patterns of lineage-specific divergence.</title>
        <authorList>
            <person name="Hu T.T."/>
            <person name="Eisen M.B."/>
            <person name="Thornton K.R."/>
            <person name="Andolfatto P."/>
        </authorList>
    </citation>
    <scope>NUCLEOTIDE SEQUENCE [LARGE SCALE GENOMIC DNA]</scope>
    <source>
        <strain evidence="3">W501</strain>
    </source>
</reference>
<feature type="region of interest" description="Disordered" evidence="1">
    <location>
        <begin position="173"/>
        <end position="195"/>
    </location>
</feature>
<proteinExistence type="predicted"/>
<dbReference type="KEGG" id="dsi:Dsimw501_GD10624"/>
<evidence type="ECO:0000256" key="1">
    <source>
        <dbReference type="SAM" id="MobiDB-lite"/>
    </source>
</evidence>
<accession>A0A0J9TWW7</accession>
<keyword evidence="2" id="KW-0732">Signal</keyword>
<dbReference type="OrthoDB" id="6287506at2759"/>
<protein>
    <submittedName>
        <fullName evidence="3">Uncharacterized protein, isoform C</fullName>
    </submittedName>
</protein>
<feature type="compositionally biased region" description="Polar residues" evidence="1">
    <location>
        <begin position="365"/>
        <end position="375"/>
    </location>
</feature>
<dbReference type="Bgee" id="FBgn0182391">
    <property type="expression patterns" value="Expressed in male reproductive system and 3 other cell types or tissues"/>
</dbReference>
<dbReference type="AlphaFoldDB" id="A0A0J9TWW7"/>
<feature type="chain" id="PRO_5005323693" evidence="2">
    <location>
        <begin position="34"/>
        <end position="477"/>
    </location>
</feature>
<dbReference type="EMBL" id="CM002911">
    <property type="protein sequence ID" value="KMY92415.1"/>
    <property type="molecule type" value="Genomic_DNA"/>
</dbReference>
<evidence type="ECO:0000313" key="3">
    <source>
        <dbReference type="EMBL" id="KMY92415.1"/>
    </source>
</evidence>
<name>A0A0J9TWW7_DROSI</name>
<feature type="compositionally biased region" description="Basic residues" evidence="1">
    <location>
        <begin position="393"/>
        <end position="403"/>
    </location>
</feature>
<reference evidence="3" key="3">
    <citation type="submission" date="2015-04" db="EMBL/GenBank/DDBJ databases">
        <authorList>
            <consortium name="FlyBase"/>
        </authorList>
    </citation>
    <scope>NUCLEOTIDE SEQUENCE</scope>
    <source>
        <strain evidence="3">W501</strain>
    </source>
</reference>
<gene>
    <name evidence="3" type="primary">Dsim\GD10624</name>
    <name evidence="3" type="ORF">Dsimw501_GD10624</name>
</gene>
<feature type="compositionally biased region" description="Polar residues" evidence="1">
    <location>
        <begin position="183"/>
        <end position="195"/>
    </location>
</feature>
<feature type="compositionally biased region" description="Basic residues" evidence="1">
    <location>
        <begin position="440"/>
        <end position="477"/>
    </location>
</feature>
<evidence type="ECO:0000256" key="2">
    <source>
        <dbReference type="SAM" id="SignalP"/>
    </source>
</evidence>
<feature type="region of interest" description="Disordered" evidence="1">
    <location>
        <begin position="365"/>
        <end position="477"/>
    </location>
</feature>
<dbReference type="Proteomes" id="UP000035880">
    <property type="component" value="Chromosome 2R"/>
</dbReference>
<sequence length="477" mass="54346">MASAMRGEKCERSRMRELVLILSLIIMAGDSRATPFDPSFFIEGVQSEVVNPFNRTILNRFNLTEEQILSIQNRSNPNMRDDSGQSSNQQYLQQVATQRLNDIFKRVQKAISNEPNGSASKEKAGFPICNAETTNPEQWSLGNNVTLQFASSVFISNNDDRLSSALLRLYKTNPGQTREHNPGQASAQPISTENPGNTAPNCAEQPPVGPQIRVTVSIVHQQRKKRKLERKKRTCNTAMLSSSSTGWVEIDVKCALAYWEQQHRQQLRQQQPLQPQLAASVVGILMIEVHDDEENLLRPGLYFAPPTCDQADIAVPWSVYRTEPFKSHLASWTLPRKPRLDIFFNGSNSMKSSYNTPKSRAFIESTTSNSPTIDNQLDESGDYDSQQRAHSQLVHHRRHHHNHQQPESESESAQLEAEIEAEELMSSASNSEQQMEPISNHHRHRTGHHHPHHQLHQHHHHHHRHTKHHRIPAHKQE</sequence>
<reference evidence="3" key="2">
    <citation type="submission" date="2014-06" db="EMBL/GenBank/DDBJ databases">
        <authorList>
            <person name="Hu T."/>
            <person name="Eisen M.B."/>
            <person name="Thornton K.R."/>
            <person name="Andolfatto P."/>
        </authorList>
    </citation>
    <scope>NUCLEOTIDE SEQUENCE</scope>
    <source>
        <strain evidence="3">W501</strain>
    </source>
</reference>
<feature type="signal peptide" evidence="2">
    <location>
        <begin position="1"/>
        <end position="33"/>
    </location>
</feature>